<dbReference type="Gene3D" id="3.90.950.20">
    <property type="entry name" value="CinA-like"/>
    <property type="match status" value="1"/>
</dbReference>
<dbReference type="SUPFAM" id="SSF142433">
    <property type="entry name" value="CinA-like"/>
    <property type="match status" value="1"/>
</dbReference>
<dbReference type="InterPro" id="IPR008136">
    <property type="entry name" value="CinA_C"/>
</dbReference>
<gene>
    <name evidence="2" type="ORF">C9I88_14560</name>
    <name evidence="3" type="ORF">C9J52_18830</name>
</gene>
<name>A0A0D8P3K8_9GAMM</name>
<accession>A0A0D8P3K8</accession>
<dbReference type="RefSeq" id="WP_045038707.1">
    <property type="nucleotide sequence ID" value="NZ_CAMQYU010000113.1"/>
</dbReference>
<dbReference type="Proteomes" id="UP000241954">
    <property type="component" value="Unassembled WGS sequence"/>
</dbReference>
<sequence length="165" mass="17433">MVNIEQLAYELGEVLTAKQWVATTAESCTGGGVSFAITDIPGSSAWFNRAFITYSNEAKKQMLSVSDQALTEFGAVSEAVVFEMACGALAASRADISVAISGIAGPDGGTEDKPVGTVWFAWADATGWQQTQCCLFNGSRQQVRQQAIAKALSGLISRVNTVINE</sequence>
<comment type="caution">
    <text evidence="2">The sequence shown here is derived from an EMBL/GenBank/DDBJ whole genome shotgun (WGS) entry which is preliminary data.</text>
</comment>
<proteinExistence type="predicted"/>
<organism evidence="2 5">
    <name type="scientific">Photobacterium iliopiscarium</name>
    <dbReference type="NCBI Taxonomy" id="56192"/>
    <lineage>
        <taxon>Bacteria</taxon>
        <taxon>Pseudomonadati</taxon>
        <taxon>Pseudomonadota</taxon>
        <taxon>Gammaproteobacteria</taxon>
        <taxon>Vibrionales</taxon>
        <taxon>Vibrionaceae</taxon>
        <taxon>Photobacterium</taxon>
    </lineage>
</organism>
<dbReference type="OrthoDB" id="9801454at2"/>
<keyword evidence="4" id="KW-1185">Reference proteome</keyword>
<feature type="domain" description="CinA C-terminal" evidence="1">
    <location>
        <begin position="5"/>
        <end position="157"/>
    </location>
</feature>
<dbReference type="AlphaFoldDB" id="A0A0D8P3K8"/>
<evidence type="ECO:0000313" key="5">
    <source>
        <dbReference type="Proteomes" id="UP000241954"/>
    </source>
</evidence>
<dbReference type="Pfam" id="PF02464">
    <property type="entry name" value="CinA"/>
    <property type="match status" value="1"/>
</dbReference>
<dbReference type="EMBL" id="PYOP01000047">
    <property type="protein sequence ID" value="PSW92321.1"/>
    <property type="molecule type" value="Genomic_DNA"/>
</dbReference>
<evidence type="ECO:0000313" key="3">
    <source>
        <dbReference type="EMBL" id="PSW92321.1"/>
    </source>
</evidence>
<evidence type="ECO:0000313" key="4">
    <source>
        <dbReference type="Proteomes" id="UP000241190"/>
    </source>
</evidence>
<dbReference type="EMBL" id="PYLW01000017">
    <property type="protein sequence ID" value="PSV94644.1"/>
    <property type="molecule type" value="Genomic_DNA"/>
</dbReference>
<reference evidence="2 5" key="1">
    <citation type="submission" date="2018-01" db="EMBL/GenBank/DDBJ databases">
        <title>Whole genome sequencing of Histamine producing bacteria.</title>
        <authorList>
            <person name="Butler K."/>
        </authorList>
    </citation>
    <scope>NUCLEOTIDE SEQUENCE [LARGE SCALE GENOMIC DNA]</scope>
    <source>
        <strain evidence="3 4">ATCC 51761</strain>
        <strain evidence="2 5">NCIMB 13481</strain>
    </source>
</reference>
<dbReference type="InterPro" id="IPR036653">
    <property type="entry name" value="CinA-like_C"/>
</dbReference>
<dbReference type="NCBIfam" id="TIGR00199">
    <property type="entry name" value="PncC_domain"/>
    <property type="match status" value="1"/>
</dbReference>
<dbReference type="GeneID" id="93549883"/>
<dbReference type="STRING" id="56192.UB38_10620"/>
<evidence type="ECO:0000259" key="1">
    <source>
        <dbReference type="Pfam" id="PF02464"/>
    </source>
</evidence>
<protein>
    <submittedName>
        <fullName evidence="2">Nicotinamide-nucleotide amidase</fullName>
    </submittedName>
</protein>
<evidence type="ECO:0000313" key="2">
    <source>
        <dbReference type="EMBL" id="PSV94644.1"/>
    </source>
</evidence>
<dbReference type="Proteomes" id="UP000241190">
    <property type="component" value="Unassembled WGS sequence"/>
</dbReference>
<dbReference type="NCBIfam" id="NF002975">
    <property type="entry name" value="PRK03661.1"/>
    <property type="match status" value="1"/>
</dbReference>